<accession>A0A7C4UCS1</accession>
<evidence type="ECO:0000256" key="1">
    <source>
        <dbReference type="ARBA" id="ARBA00006227"/>
    </source>
</evidence>
<keyword evidence="2 5" id="KW-0689">Ribosomal protein</keyword>
<comment type="caution">
    <text evidence="6">The sequence shown here is derived from an EMBL/GenBank/DDBJ whole genome shotgun (WGS) entry which is preliminary data.</text>
</comment>
<dbReference type="InterPro" id="IPR005823">
    <property type="entry name" value="Ribosomal_uL13_bac-type"/>
</dbReference>
<dbReference type="SUPFAM" id="SSF52161">
    <property type="entry name" value="Ribosomal protein L13"/>
    <property type="match status" value="1"/>
</dbReference>
<dbReference type="CDD" id="cd00392">
    <property type="entry name" value="Ribosomal_L13"/>
    <property type="match status" value="1"/>
</dbReference>
<evidence type="ECO:0000256" key="3">
    <source>
        <dbReference type="ARBA" id="ARBA00023274"/>
    </source>
</evidence>
<dbReference type="GO" id="GO:0003735">
    <property type="term" value="F:structural constituent of ribosome"/>
    <property type="evidence" value="ECO:0007669"/>
    <property type="project" value="InterPro"/>
</dbReference>
<dbReference type="AlphaFoldDB" id="A0A7C4UCS1"/>
<keyword evidence="3 5" id="KW-0687">Ribonucleoprotein</keyword>
<dbReference type="FunFam" id="3.90.1180.10:FF:000001">
    <property type="entry name" value="50S ribosomal protein L13"/>
    <property type="match status" value="1"/>
</dbReference>
<dbReference type="Pfam" id="PF00572">
    <property type="entry name" value="Ribosomal_L13"/>
    <property type="match status" value="1"/>
</dbReference>
<gene>
    <name evidence="5" type="primary">rplM</name>
    <name evidence="6" type="ORF">ENV67_04850</name>
</gene>
<dbReference type="NCBIfam" id="TIGR01066">
    <property type="entry name" value="rplM_bact"/>
    <property type="match status" value="1"/>
</dbReference>
<dbReference type="PIRSF" id="PIRSF002181">
    <property type="entry name" value="Ribosomal_L13"/>
    <property type="match status" value="1"/>
</dbReference>
<sequence length="147" mass="16968">MRTYVLRKEDVKRDWFLIDAKGIPLGRLASTIAGILRGKNKVQYTPHVDSGDFVVVINADKVVLTGKKEEQKEYYRHSGFLGGLKTISFKMMKEKKPEFIIYNAVIGMLPKNKLRKRMIKRLKIYTGEKHPHIAQNPKELKIGVENE</sequence>
<dbReference type="GO" id="GO:0022625">
    <property type="term" value="C:cytosolic large ribosomal subunit"/>
    <property type="evidence" value="ECO:0007669"/>
    <property type="project" value="TreeGrafter"/>
</dbReference>
<reference evidence="6" key="1">
    <citation type="journal article" date="2020" name="mSystems">
        <title>Genome- and Community-Level Interaction Insights into Carbon Utilization and Element Cycling Functions of Hydrothermarchaeota in Hydrothermal Sediment.</title>
        <authorList>
            <person name="Zhou Z."/>
            <person name="Liu Y."/>
            <person name="Xu W."/>
            <person name="Pan J."/>
            <person name="Luo Z.H."/>
            <person name="Li M."/>
        </authorList>
    </citation>
    <scope>NUCLEOTIDE SEQUENCE [LARGE SCALE GENOMIC DNA]</scope>
    <source>
        <strain evidence="6">SpSt-780</strain>
    </source>
</reference>
<dbReference type="Gene3D" id="3.90.1180.10">
    <property type="entry name" value="Ribosomal protein L13"/>
    <property type="match status" value="1"/>
</dbReference>
<dbReference type="PANTHER" id="PTHR11545">
    <property type="entry name" value="RIBOSOMAL PROTEIN L13"/>
    <property type="match status" value="1"/>
</dbReference>
<proteinExistence type="inferred from homology"/>
<organism evidence="6">
    <name type="scientific">candidate division WOR-3 bacterium</name>
    <dbReference type="NCBI Taxonomy" id="2052148"/>
    <lineage>
        <taxon>Bacteria</taxon>
        <taxon>Bacteria division WOR-3</taxon>
    </lineage>
</organism>
<comment type="subunit">
    <text evidence="5">Part of the 50S ribosomal subunit.</text>
</comment>
<evidence type="ECO:0000256" key="5">
    <source>
        <dbReference type="HAMAP-Rule" id="MF_01366"/>
    </source>
</evidence>
<dbReference type="InterPro" id="IPR036899">
    <property type="entry name" value="Ribosomal_uL13_sf"/>
</dbReference>
<dbReference type="PANTHER" id="PTHR11545:SF2">
    <property type="entry name" value="LARGE RIBOSOMAL SUBUNIT PROTEIN UL13M"/>
    <property type="match status" value="1"/>
</dbReference>
<dbReference type="HAMAP" id="MF_01366">
    <property type="entry name" value="Ribosomal_uL13"/>
    <property type="match status" value="1"/>
</dbReference>
<dbReference type="InterPro" id="IPR005822">
    <property type="entry name" value="Ribosomal_uL13"/>
</dbReference>
<dbReference type="GO" id="GO:0006412">
    <property type="term" value="P:translation"/>
    <property type="evidence" value="ECO:0007669"/>
    <property type="project" value="UniProtKB-UniRule"/>
</dbReference>
<evidence type="ECO:0000256" key="2">
    <source>
        <dbReference type="ARBA" id="ARBA00022980"/>
    </source>
</evidence>
<protein>
    <recommendedName>
        <fullName evidence="4 5">Large ribosomal subunit protein uL13</fullName>
    </recommendedName>
</protein>
<name>A0A7C4UCS1_UNCW3</name>
<dbReference type="GO" id="GO:0003729">
    <property type="term" value="F:mRNA binding"/>
    <property type="evidence" value="ECO:0007669"/>
    <property type="project" value="UniProtKB-ARBA"/>
</dbReference>
<comment type="similarity">
    <text evidence="1 5">Belongs to the universal ribosomal protein uL13 family.</text>
</comment>
<dbReference type="EMBL" id="DTHG01000061">
    <property type="protein sequence ID" value="HGW91852.1"/>
    <property type="molecule type" value="Genomic_DNA"/>
</dbReference>
<evidence type="ECO:0000313" key="6">
    <source>
        <dbReference type="EMBL" id="HGW91852.1"/>
    </source>
</evidence>
<evidence type="ECO:0000256" key="4">
    <source>
        <dbReference type="ARBA" id="ARBA00035201"/>
    </source>
</evidence>
<dbReference type="GO" id="GO:0017148">
    <property type="term" value="P:negative regulation of translation"/>
    <property type="evidence" value="ECO:0007669"/>
    <property type="project" value="TreeGrafter"/>
</dbReference>
<comment type="function">
    <text evidence="5">This protein is one of the early assembly proteins of the 50S ribosomal subunit, although it is not seen to bind rRNA by itself. It is important during the early stages of 50S assembly.</text>
</comment>